<evidence type="ECO:0000313" key="2">
    <source>
        <dbReference type="Proteomes" id="UP000316988"/>
    </source>
</evidence>
<sequence length="163" mass="17764">MAVLNVHERRLPVPPSVVGALLDTLASEDDRLWPDESWPAMRLDRGLAPGAAGGHGPIRYEVAHHVPGQWVRFAFTAPASFEGFHEFTVRGDTGGSVLRHTLAMRTHAMARVSWPLLFRPLHDALIEDSLAKALAEVGGGAAPVRWTPLVRGLRRLLARFASG</sequence>
<name>A0A554S894_9ACTN</name>
<dbReference type="RefSeq" id="WP_143913665.1">
    <property type="nucleotide sequence ID" value="NZ_VLNT01000008.1"/>
</dbReference>
<organism evidence="1 2">
    <name type="scientific">Aeromicrobium piscarium</name>
    <dbReference type="NCBI Taxonomy" id="2590901"/>
    <lineage>
        <taxon>Bacteria</taxon>
        <taxon>Bacillati</taxon>
        <taxon>Actinomycetota</taxon>
        <taxon>Actinomycetes</taxon>
        <taxon>Propionibacteriales</taxon>
        <taxon>Nocardioidaceae</taxon>
        <taxon>Aeromicrobium</taxon>
    </lineage>
</organism>
<keyword evidence="2" id="KW-1185">Reference proteome</keyword>
<reference evidence="1 2" key="1">
    <citation type="submission" date="2019-07" db="EMBL/GenBank/DDBJ databases">
        <authorList>
            <person name="Zhao L.H."/>
        </authorList>
    </citation>
    <scope>NUCLEOTIDE SEQUENCE [LARGE SCALE GENOMIC DNA]</scope>
    <source>
        <strain evidence="1 2">Co35</strain>
    </source>
</reference>
<protein>
    <submittedName>
        <fullName evidence="1">SRPBCC family protein</fullName>
    </submittedName>
</protein>
<dbReference type="Proteomes" id="UP000316988">
    <property type="component" value="Unassembled WGS sequence"/>
</dbReference>
<dbReference type="EMBL" id="VLNT01000008">
    <property type="protein sequence ID" value="TSD62553.1"/>
    <property type="molecule type" value="Genomic_DNA"/>
</dbReference>
<evidence type="ECO:0000313" key="1">
    <source>
        <dbReference type="EMBL" id="TSD62553.1"/>
    </source>
</evidence>
<dbReference type="SUPFAM" id="SSF55961">
    <property type="entry name" value="Bet v1-like"/>
    <property type="match status" value="1"/>
</dbReference>
<proteinExistence type="predicted"/>
<gene>
    <name evidence="1" type="ORF">FNM00_11395</name>
</gene>
<accession>A0A554S894</accession>
<dbReference type="AlphaFoldDB" id="A0A554S894"/>
<comment type="caution">
    <text evidence="1">The sequence shown here is derived from an EMBL/GenBank/DDBJ whole genome shotgun (WGS) entry which is preliminary data.</text>
</comment>
<dbReference type="OrthoDB" id="7067492at2"/>